<protein>
    <submittedName>
        <fullName evidence="1">Uncharacterized protein</fullName>
    </submittedName>
</protein>
<dbReference type="RefSeq" id="WP_141823307.1">
    <property type="nucleotide sequence ID" value="NZ_BAAAQC010000012.1"/>
</dbReference>
<dbReference type="OrthoDB" id="4870640at2"/>
<comment type="caution">
    <text evidence="1">The sequence shown here is derived from an EMBL/GenBank/DDBJ whole genome shotgun (WGS) entry which is preliminary data.</text>
</comment>
<name>A0A543PR10_9MICO</name>
<evidence type="ECO:0000313" key="1">
    <source>
        <dbReference type="EMBL" id="TQN46507.1"/>
    </source>
</evidence>
<dbReference type="EMBL" id="VFQF01000002">
    <property type="protein sequence ID" value="TQN46507.1"/>
    <property type="molecule type" value="Genomic_DNA"/>
</dbReference>
<gene>
    <name evidence="1" type="ORF">FHX52_3232</name>
</gene>
<organism evidence="1 2">
    <name type="scientific">Humibacillus xanthopallidus</name>
    <dbReference type="NCBI Taxonomy" id="412689"/>
    <lineage>
        <taxon>Bacteria</taxon>
        <taxon>Bacillati</taxon>
        <taxon>Actinomycetota</taxon>
        <taxon>Actinomycetes</taxon>
        <taxon>Micrococcales</taxon>
        <taxon>Intrasporangiaceae</taxon>
        <taxon>Humibacillus</taxon>
    </lineage>
</organism>
<sequence>MSSAQLDIAAGELHQAAALAQARSHDNPFARWSTLAGTLRLVAAGLHPLPAPIAQRANAGSHLEAALTELNSVAPDDAPADLDFWRAHILDLQRLVEELEAASGAHGGNRP</sequence>
<dbReference type="Proteomes" id="UP000320085">
    <property type="component" value="Unassembled WGS sequence"/>
</dbReference>
<proteinExistence type="predicted"/>
<accession>A0A543PR10</accession>
<evidence type="ECO:0000313" key="2">
    <source>
        <dbReference type="Proteomes" id="UP000320085"/>
    </source>
</evidence>
<reference evidence="1 2" key="1">
    <citation type="submission" date="2019-06" db="EMBL/GenBank/DDBJ databases">
        <title>Sequencing the genomes of 1000 actinobacteria strains.</title>
        <authorList>
            <person name="Klenk H.-P."/>
        </authorList>
    </citation>
    <scope>NUCLEOTIDE SEQUENCE [LARGE SCALE GENOMIC DNA]</scope>
    <source>
        <strain evidence="1 2">DSM 21776</strain>
    </source>
</reference>
<dbReference type="AlphaFoldDB" id="A0A543PR10"/>